<dbReference type="InterPro" id="IPR051055">
    <property type="entry name" value="PIF1_helicase"/>
</dbReference>
<proteinExistence type="predicted"/>
<organism evidence="2">
    <name type="scientific">hydrothermal vent metagenome</name>
    <dbReference type="NCBI Taxonomy" id="652676"/>
    <lineage>
        <taxon>unclassified sequences</taxon>
        <taxon>metagenomes</taxon>
        <taxon>ecological metagenomes</taxon>
    </lineage>
</organism>
<accession>A0A1W1D2A5</accession>
<dbReference type="PANTHER" id="PTHR47642">
    <property type="entry name" value="ATP-DEPENDENT DNA HELICASE"/>
    <property type="match status" value="1"/>
</dbReference>
<evidence type="ECO:0000313" key="2">
    <source>
        <dbReference type="EMBL" id="SFV74785.1"/>
    </source>
</evidence>
<protein>
    <submittedName>
        <fullName evidence="2">Putative helicase</fullName>
    </submittedName>
</protein>
<dbReference type="SUPFAM" id="SSF52540">
    <property type="entry name" value="P-loop containing nucleoside triphosphate hydrolases"/>
    <property type="match status" value="2"/>
</dbReference>
<dbReference type="GO" id="GO:0006281">
    <property type="term" value="P:DNA repair"/>
    <property type="evidence" value="ECO:0007669"/>
    <property type="project" value="InterPro"/>
</dbReference>
<dbReference type="EMBL" id="FPHP01000004">
    <property type="protein sequence ID" value="SFV74785.1"/>
    <property type="molecule type" value="Genomic_DNA"/>
</dbReference>
<dbReference type="CDD" id="cd18809">
    <property type="entry name" value="SF1_C_RecD"/>
    <property type="match status" value="1"/>
</dbReference>
<keyword evidence="2" id="KW-0378">Hydrolase</keyword>
<keyword evidence="2" id="KW-0547">Nucleotide-binding</keyword>
<reference evidence="2" key="1">
    <citation type="submission" date="2016-10" db="EMBL/GenBank/DDBJ databases">
        <authorList>
            <person name="de Groot N.N."/>
        </authorList>
    </citation>
    <scope>NUCLEOTIDE SEQUENCE</scope>
</reference>
<dbReference type="GO" id="GO:0000723">
    <property type="term" value="P:telomere maintenance"/>
    <property type="evidence" value="ECO:0007669"/>
    <property type="project" value="InterPro"/>
</dbReference>
<evidence type="ECO:0000259" key="1">
    <source>
        <dbReference type="SMART" id="SM00382"/>
    </source>
</evidence>
<keyword evidence="2" id="KW-0067">ATP-binding</keyword>
<dbReference type="InterPro" id="IPR003593">
    <property type="entry name" value="AAA+_ATPase"/>
</dbReference>
<feature type="domain" description="AAA+ ATPase" evidence="1">
    <location>
        <begin position="13"/>
        <end position="191"/>
    </location>
</feature>
<dbReference type="AlphaFoldDB" id="A0A1W1D2A5"/>
<sequence>MDYLKKIITLLEQKQNVFLTGGAGVGKTTITKQVIQHYEEHHKKIAKLASTGMAATLFEGQTLHSFFELGIASNLYELEQNKKLTITNKLKKLLLSIDIIVIDEISMVSDTLFEMIVFRLKQANFMGSLLVVGDFLQLPPITRYNQTVRFAFEAPSWQELQFQTIELTHIYRTNDKNFIELLHHIRFGKIDTNLIHQLNQFIKPIPQNLNHFTFLFGKNVSASLHNTQQLAFIENELFIKEAQIVKHLKSIKDYECEKFMEDARIEKELALKIGAPILFTRNAWNYFNGERGVVIGIEADKIYIQKENKKIIKLEVVAQSKNVWKEKTVNGVKEMVEEPIITIYQYPIKLAFAITIHKSQGMSIENLIIQTNEIFSPSQFYVALSRSSNPSNLILIQPKKEWKKLIYVHPKALQFSQNICEN</sequence>
<dbReference type="Gene3D" id="3.40.50.300">
    <property type="entry name" value="P-loop containing nucleotide triphosphate hydrolases"/>
    <property type="match status" value="2"/>
</dbReference>
<dbReference type="GO" id="GO:0003678">
    <property type="term" value="F:DNA helicase activity"/>
    <property type="evidence" value="ECO:0007669"/>
    <property type="project" value="InterPro"/>
</dbReference>
<gene>
    <name evidence="2" type="ORF">MNB_SM-3-679</name>
</gene>
<name>A0A1W1D2A5_9ZZZZ</name>
<dbReference type="InterPro" id="IPR010285">
    <property type="entry name" value="DNA_helicase_pif1-like_DEAD"/>
</dbReference>
<dbReference type="SMART" id="SM00382">
    <property type="entry name" value="AAA"/>
    <property type="match status" value="1"/>
</dbReference>
<dbReference type="InterPro" id="IPR027417">
    <property type="entry name" value="P-loop_NTPase"/>
</dbReference>
<keyword evidence="2" id="KW-0347">Helicase</keyword>
<dbReference type="Pfam" id="PF05970">
    <property type="entry name" value="PIF1"/>
    <property type="match status" value="1"/>
</dbReference>